<evidence type="ECO:0000313" key="11">
    <source>
        <dbReference type="Proteomes" id="UP000316882"/>
    </source>
</evidence>
<dbReference type="SUPFAM" id="SSF161098">
    <property type="entry name" value="MetI-like"/>
    <property type="match status" value="1"/>
</dbReference>
<dbReference type="InterPro" id="IPR000515">
    <property type="entry name" value="MetI-like"/>
</dbReference>
<dbReference type="GeneID" id="87611604"/>
<feature type="transmembrane region" description="Helical" evidence="7">
    <location>
        <begin position="221"/>
        <end position="246"/>
    </location>
</feature>
<name>A0A4Y3PUJ6_BREPA</name>
<dbReference type="Proteomes" id="UP000316882">
    <property type="component" value="Unassembled WGS sequence"/>
</dbReference>
<organism evidence="10 11">
    <name type="scientific">Brevibacillus parabrevis</name>
    <dbReference type="NCBI Taxonomy" id="54914"/>
    <lineage>
        <taxon>Bacteria</taxon>
        <taxon>Bacillati</taxon>
        <taxon>Bacillota</taxon>
        <taxon>Bacilli</taxon>
        <taxon>Bacillales</taxon>
        <taxon>Paenibacillaceae</taxon>
        <taxon>Brevibacillus</taxon>
    </lineage>
</organism>
<dbReference type="InterPro" id="IPR025966">
    <property type="entry name" value="OppC_N"/>
</dbReference>
<evidence type="ECO:0000256" key="2">
    <source>
        <dbReference type="ARBA" id="ARBA00022448"/>
    </source>
</evidence>
<comment type="similarity">
    <text evidence="7">Belongs to the binding-protein-dependent transport system permease family.</text>
</comment>
<keyword evidence="6 7" id="KW-0472">Membrane</keyword>
<feature type="region of interest" description="Disordered" evidence="8">
    <location>
        <begin position="1"/>
        <end position="23"/>
    </location>
</feature>
<reference evidence="10 11" key="1">
    <citation type="submission" date="2019-06" db="EMBL/GenBank/DDBJ databases">
        <title>Whole genome shotgun sequence of Brevibacillus parabrevis NBRC 12334.</title>
        <authorList>
            <person name="Hosoyama A."/>
            <person name="Uohara A."/>
            <person name="Ohji S."/>
            <person name="Ichikawa N."/>
        </authorList>
    </citation>
    <scope>NUCLEOTIDE SEQUENCE [LARGE SCALE GENOMIC DNA]</scope>
    <source>
        <strain evidence="10 11">NBRC 12334</strain>
    </source>
</reference>
<keyword evidence="5 7" id="KW-1133">Transmembrane helix</keyword>
<keyword evidence="11" id="KW-1185">Reference proteome</keyword>
<dbReference type="InterPro" id="IPR050366">
    <property type="entry name" value="BP-dependent_transpt_permease"/>
</dbReference>
<keyword evidence="2 7" id="KW-0813">Transport</keyword>
<dbReference type="GO" id="GO:0005886">
    <property type="term" value="C:plasma membrane"/>
    <property type="evidence" value="ECO:0007669"/>
    <property type="project" value="UniProtKB-SubCell"/>
</dbReference>
<feature type="transmembrane region" description="Helical" evidence="7">
    <location>
        <begin position="38"/>
        <end position="60"/>
    </location>
</feature>
<dbReference type="EMBL" id="BJMH01000019">
    <property type="protein sequence ID" value="GEB34121.1"/>
    <property type="molecule type" value="Genomic_DNA"/>
</dbReference>
<dbReference type="PANTHER" id="PTHR43386:SF1">
    <property type="entry name" value="D,D-DIPEPTIDE TRANSPORT SYSTEM PERMEASE PROTEIN DDPC-RELATED"/>
    <property type="match status" value="1"/>
</dbReference>
<feature type="domain" description="ABC transmembrane type-1" evidence="9">
    <location>
        <begin position="100"/>
        <end position="289"/>
    </location>
</feature>
<feature type="transmembrane region" description="Helical" evidence="7">
    <location>
        <begin position="102"/>
        <end position="128"/>
    </location>
</feature>
<gene>
    <name evidence="10" type="primary">oppC_3</name>
    <name evidence="10" type="ORF">BPA01_37010</name>
</gene>
<evidence type="ECO:0000259" key="9">
    <source>
        <dbReference type="PROSITE" id="PS50928"/>
    </source>
</evidence>
<evidence type="ECO:0000256" key="1">
    <source>
        <dbReference type="ARBA" id="ARBA00004651"/>
    </source>
</evidence>
<dbReference type="AlphaFoldDB" id="A0A4Y3PUJ6"/>
<keyword evidence="4 7" id="KW-0812">Transmembrane</keyword>
<keyword evidence="3" id="KW-1003">Cell membrane</keyword>
<evidence type="ECO:0000256" key="3">
    <source>
        <dbReference type="ARBA" id="ARBA00022475"/>
    </source>
</evidence>
<evidence type="ECO:0000256" key="5">
    <source>
        <dbReference type="ARBA" id="ARBA00022989"/>
    </source>
</evidence>
<dbReference type="RefSeq" id="WP_122964596.1">
    <property type="nucleotide sequence ID" value="NZ_BJMH01000019.1"/>
</dbReference>
<proteinExistence type="inferred from homology"/>
<dbReference type="PANTHER" id="PTHR43386">
    <property type="entry name" value="OLIGOPEPTIDE TRANSPORT SYSTEM PERMEASE PROTEIN APPC"/>
    <property type="match status" value="1"/>
</dbReference>
<dbReference type="Gene3D" id="1.10.3720.10">
    <property type="entry name" value="MetI-like"/>
    <property type="match status" value="1"/>
</dbReference>
<evidence type="ECO:0000256" key="7">
    <source>
        <dbReference type="RuleBase" id="RU363032"/>
    </source>
</evidence>
<feature type="transmembrane region" description="Helical" evidence="7">
    <location>
        <begin position="148"/>
        <end position="173"/>
    </location>
</feature>
<evidence type="ECO:0000256" key="8">
    <source>
        <dbReference type="SAM" id="MobiDB-lite"/>
    </source>
</evidence>
<comment type="subcellular location">
    <subcellularLocation>
        <location evidence="1 7">Cell membrane</location>
        <topology evidence="1 7">Multi-pass membrane protein</topology>
    </subcellularLocation>
</comment>
<protein>
    <submittedName>
        <fullName evidence="10">Peptide ABC transporter substrate-binding protein</fullName>
    </submittedName>
</protein>
<dbReference type="CDD" id="cd06261">
    <property type="entry name" value="TM_PBP2"/>
    <property type="match status" value="1"/>
</dbReference>
<dbReference type="PROSITE" id="PS50928">
    <property type="entry name" value="ABC_TM1"/>
    <property type="match status" value="1"/>
</dbReference>
<feature type="transmembrane region" description="Helical" evidence="7">
    <location>
        <begin position="266"/>
        <end position="289"/>
    </location>
</feature>
<evidence type="ECO:0000256" key="6">
    <source>
        <dbReference type="ARBA" id="ARBA00023136"/>
    </source>
</evidence>
<comment type="caution">
    <text evidence="10">The sequence shown here is derived from an EMBL/GenBank/DDBJ whole genome shotgun (WGS) entry which is preliminary data.</text>
</comment>
<evidence type="ECO:0000313" key="10">
    <source>
        <dbReference type="EMBL" id="GEB34121.1"/>
    </source>
</evidence>
<accession>A0A4Y3PUJ6</accession>
<dbReference type="Pfam" id="PF12911">
    <property type="entry name" value="OppC_N"/>
    <property type="match status" value="1"/>
</dbReference>
<dbReference type="GO" id="GO:0055085">
    <property type="term" value="P:transmembrane transport"/>
    <property type="evidence" value="ECO:0007669"/>
    <property type="project" value="InterPro"/>
</dbReference>
<sequence>MSNHAQPLSPAPATLAPNAPKKKSKENSVWSRLLKNKLAMVGMVIIAIMVIFALFAPLIATHGPNDMDLANSLSEPGIDGHLLGTDNYGRDLFSRIVYGTRISLIVGIFAIGLGGMIGTLLGLLAGYYGGKWDAIIMRLMDGLFAFPFILLSISLMTVLGAGLFNVILAIGIANIPGFARIVRGQVLAVKEEEYIEVTRSLGANDSRIIFHHILPNCMAPIIVYATMHVAGAIISEAALSFLGLGVQPPTASWGSILKDGKDFLVLSPHMATFSGLAILLSVLGFNLFGDGLRDALDPKMKV</sequence>
<dbReference type="Pfam" id="PF00528">
    <property type="entry name" value="BPD_transp_1"/>
    <property type="match status" value="1"/>
</dbReference>
<dbReference type="InterPro" id="IPR035906">
    <property type="entry name" value="MetI-like_sf"/>
</dbReference>
<evidence type="ECO:0000256" key="4">
    <source>
        <dbReference type="ARBA" id="ARBA00022692"/>
    </source>
</evidence>